<dbReference type="AlphaFoldDB" id="A0A5E4PUQ9"/>
<dbReference type="EMBL" id="FZQP02000615">
    <property type="protein sequence ID" value="VVC89751.1"/>
    <property type="molecule type" value="Genomic_DNA"/>
</dbReference>
<keyword evidence="3" id="KW-1185">Reference proteome</keyword>
<gene>
    <name evidence="2" type="ORF">LSINAPIS_LOCUS2803</name>
</gene>
<reference evidence="2 3" key="1">
    <citation type="submission" date="2017-07" db="EMBL/GenBank/DDBJ databases">
        <authorList>
            <person name="Talla V."/>
            <person name="Backstrom N."/>
        </authorList>
    </citation>
    <scope>NUCLEOTIDE SEQUENCE [LARGE SCALE GENOMIC DNA]</scope>
</reference>
<feature type="region of interest" description="Disordered" evidence="1">
    <location>
        <begin position="25"/>
        <end position="49"/>
    </location>
</feature>
<sequence length="166" mass="18548">MILRASSKTGVGLSLTLSLMKRMQRRTMNRKKRMTRMSQRMQSLKRSPKMTRNMTPRLLTLPMPPVTVRKKMKNLARIGQTSNGKPPKKTRKSELSTAARTLIASGRAATIDAPATTTRNGNMTSTTKVRAPTKIPVTRVLVLITRVPAIRVLQSIVSIKEPRQTT</sequence>
<organism evidence="2 3">
    <name type="scientific">Leptidea sinapis</name>
    <dbReference type="NCBI Taxonomy" id="189913"/>
    <lineage>
        <taxon>Eukaryota</taxon>
        <taxon>Metazoa</taxon>
        <taxon>Ecdysozoa</taxon>
        <taxon>Arthropoda</taxon>
        <taxon>Hexapoda</taxon>
        <taxon>Insecta</taxon>
        <taxon>Pterygota</taxon>
        <taxon>Neoptera</taxon>
        <taxon>Endopterygota</taxon>
        <taxon>Lepidoptera</taxon>
        <taxon>Glossata</taxon>
        <taxon>Ditrysia</taxon>
        <taxon>Papilionoidea</taxon>
        <taxon>Pieridae</taxon>
        <taxon>Dismorphiinae</taxon>
        <taxon>Leptidea</taxon>
    </lineage>
</organism>
<evidence type="ECO:0000313" key="2">
    <source>
        <dbReference type="EMBL" id="VVC89751.1"/>
    </source>
</evidence>
<proteinExistence type="predicted"/>
<evidence type="ECO:0000256" key="1">
    <source>
        <dbReference type="SAM" id="MobiDB-lite"/>
    </source>
</evidence>
<feature type="compositionally biased region" description="Basic residues" evidence="1">
    <location>
        <begin position="25"/>
        <end position="35"/>
    </location>
</feature>
<dbReference type="Proteomes" id="UP000324832">
    <property type="component" value="Unassembled WGS sequence"/>
</dbReference>
<evidence type="ECO:0000313" key="3">
    <source>
        <dbReference type="Proteomes" id="UP000324832"/>
    </source>
</evidence>
<name>A0A5E4PUQ9_9NEOP</name>
<accession>A0A5E4PUQ9</accession>
<feature type="compositionally biased region" description="Polar residues" evidence="1">
    <location>
        <begin position="38"/>
        <end position="49"/>
    </location>
</feature>
<protein>
    <submittedName>
        <fullName evidence="2">Uncharacterized protein</fullName>
    </submittedName>
</protein>